<name>A0A2W5QS88_9SPHN</name>
<evidence type="ECO:0000256" key="7">
    <source>
        <dbReference type="ARBA" id="ARBA00023237"/>
    </source>
</evidence>
<dbReference type="Proteomes" id="UP000249082">
    <property type="component" value="Unassembled WGS sequence"/>
</dbReference>
<accession>A0A2W5QS88</accession>
<evidence type="ECO:0000256" key="11">
    <source>
        <dbReference type="SAM" id="SignalP"/>
    </source>
</evidence>
<dbReference type="InterPro" id="IPR012910">
    <property type="entry name" value="Plug_dom"/>
</dbReference>
<dbReference type="PROSITE" id="PS52016">
    <property type="entry name" value="TONB_DEPENDENT_REC_3"/>
    <property type="match status" value="1"/>
</dbReference>
<dbReference type="SUPFAM" id="SSF56935">
    <property type="entry name" value="Porins"/>
    <property type="match status" value="1"/>
</dbReference>
<protein>
    <submittedName>
        <fullName evidence="14">TonB-dependent siderophore receptor</fullName>
    </submittedName>
</protein>
<organism evidence="14 15">
    <name type="scientific">Novosphingobium pentaromativorans</name>
    <dbReference type="NCBI Taxonomy" id="205844"/>
    <lineage>
        <taxon>Bacteria</taxon>
        <taxon>Pseudomonadati</taxon>
        <taxon>Pseudomonadota</taxon>
        <taxon>Alphaproteobacteria</taxon>
        <taxon>Sphingomonadales</taxon>
        <taxon>Sphingomonadaceae</taxon>
        <taxon>Novosphingobium</taxon>
    </lineage>
</organism>
<dbReference type="AlphaFoldDB" id="A0A2W5QS88"/>
<sequence length="804" mass="86325">MSSKSSSAAARRSFLALSCIAPALATTLPSGAHAQEADGQRVLGGVTVSDTAIDEQPGRKLESPKRTRPVLDTPQTITVLSNEVIEQQNLLTLRDVLSTVPGITFGAGEGGTGPGDNITFRGYSASNDITVDGVRDSAQITRTDSYNLEQIEVTNGANSVISGAGSVGGNINIVTKRPKADDAYLATAGIGTDNYYRATVDLNKRVNDLVAFRLNAMWHRNDVPGRDVEDYKRWGVAPSVTIGIDSPTSLTLQYNHQEDNNIPQYGVPYYAGNKLPGVHRSDYFGYRNVDKQRINVDQLTAIFEHEISDTVSIRNLARWQDSRQLTQVNPPQGTWCLSTGLTPTGAACTVTGISTPVPAGFYYPTGPRGTTRDTRNQLMFDQFDFKAVFNTGAIEHTIDIGGAATWEKYDLYNGNVLRNADGTAAFTRLPLMNIDNPNEIVTGPATSNFTYGSNIYTGPVNFIRTGHTVGEQTNVAGYLFDTMKLGKFELSAGARLERNVGTTRADTIAPTTTATVTQGQITPGIKTRNADTLFSYRVGLNYKPIEQVSIYAAYGNSRTPSKNSVNGACTAEAPGVTNATCNINPESAKNYEIGVKGELFDGGLLLTASAFRNERDKYAVVSGDPTVPNQQLDGKSRVDGIALGASGAITKAWSITANYTYLKAKLLQSVSDYCLANPGVGTCTNTPANPNPGGDQYLPQTPKHSGSLFTTYRLPFGLTIGYGLTYQDGFLLTAATPTAGAIKSDDFLIHQAYLAYDFSPNFSAQINVKNIGDKLYYTRIRGNGVGWATPGDARSAVLTLTAKM</sequence>
<dbReference type="InterPro" id="IPR039426">
    <property type="entry name" value="TonB-dep_rcpt-like"/>
</dbReference>
<evidence type="ECO:0000313" key="14">
    <source>
        <dbReference type="EMBL" id="PZQ57623.1"/>
    </source>
</evidence>
<feature type="region of interest" description="Disordered" evidence="10">
    <location>
        <begin position="48"/>
        <end position="67"/>
    </location>
</feature>
<comment type="subcellular location">
    <subcellularLocation>
        <location evidence="1 8">Cell outer membrane</location>
        <topology evidence="1 8">Multi-pass membrane protein</topology>
    </subcellularLocation>
</comment>
<comment type="caution">
    <text evidence="14">The sequence shown here is derived from an EMBL/GenBank/DDBJ whole genome shotgun (WGS) entry which is preliminary data.</text>
</comment>
<dbReference type="InterPro" id="IPR037066">
    <property type="entry name" value="Plug_dom_sf"/>
</dbReference>
<evidence type="ECO:0000256" key="1">
    <source>
        <dbReference type="ARBA" id="ARBA00004571"/>
    </source>
</evidence>
<comment type="similarity">
    <text evidence="8 9">Belongs to the TonB-dependent receptor family.</text>
</comment>
<evidence type="ECO:0000256" key="9">
    <source>
        <dbReference type="RuleBase" id="RU003357"/>
    </source>
</evidence>
<feature type="compositionally biased region" description="Basic and acidic residues" evidence="10">
    <location>
        <begin position="56"/>
        <end position="65"/>
    </location>
</feature>
<dbReference type="InterPro" id="IPR036942">
    <property type="entry name" value="Beta-barrel_TonB_sf"/>
</dbReference>
<keyword evidence="2 8" id="KW-0813">Transport</keyword>
<evidence type="ECO:0000256" key="10">
    <source>
        <dbReference type="SAM" id="MobiDB-lite"/>
    </source>
</evidence>
<dbReference type="EMBL" id="QFPX01000001">
    <property type="protein sequence ID" value="PZQ57623.1"/>
    <property type="molecule type" value="Genomic_DNA"/>
</dbReference>
<evidence type="ECO:0000256" key="3">
    <source>
        <dbReference type="ARBA" id="ARBA00022452"/>
    </source>
</evidence>
<dbReference type="Gene3D" id="2.170.130.10">
    <property type="entry name" value="TonB-dependent receptor, plug domain"/>
    <property type="match status" value="1"/>
</dbReference>
<reference evidence="14 15" key="1">
    <citation type="submission" date="2017-08" db="EMBL/GenBank/DDBJ databases">
        <title>Infants hospitalized years apart are colonized by the same room-sourced microbial strains.</title>
        <authorList>
            <person name="Brooks B."/>
            <person name="Olm M.R."/>
            <person name="Firek B.A."/>
            <person name="Baker R."/>
            <person name="Thomas B.C."/>
            <person name="Morowitz M.J."/>
            <person name="Banfield J.F."/>
        </authorList>
    </citation>
    <scope>NUCLEOTIDE SEQUENCE [LARGE SCALE GENOMIC DNA]</scope>
    <source>
        <strain evidence="14">S2_005_002_R2_33</strain>
    </source>
</reference>
<dbReference type="PANTHER" id="PTHR32552:SF83">
    <property type="entry name" value="BLR3904 PROTEIN"/>
    <property type="match status" value="1"/>
</dbReference>
<evidence type="ECO:0000313" key="15">
    <source>
        <dbReference type="Proteomes" id="UP000249082"/>
    </source>
</evidence>
<keyword evidence="4 8" id="KW-0812">Transmembrane</keyword>
<evidence type="ECO:0000256" key="5">
    <source>
        <dbReference type="ARBA" id="ARBA00023077"/>
    </source>
</evidence>
<evidence type="ECO:0000256" key="4">
    <source>
        <dbReference type="ARBA" id="ARBA00022692"/>
    </source>
</evidence>
<dbReference type="GO" id="GO:0009279">
    <property type="term" value="C:cell outer membrane"/>
    <property type="evidence" value="ECO:0007669"/>
    <property type="project" value="UniProtKB-SubCell"/>
</dbReference>
<keyword evidence="5 9" id="KW-0798">TonB box</keyword>
<dbReference type="PANTHER" id="PTHR32552">
    <property type="entry name" value="FERRICHROME IRON RECEPTOR-RELATED"/>
    <property type="match status" value="1"/>
</dbReference>
<dbReference type="Pfam" id="PF07715">
    <property type="entry name" value="Plug"/>
    <property type="match status" value="1"/>
</dbReference>
<evidence type="ECO:0000259" key="13">
    <source>
        <dbReference type="Pfam" id="PF07715"/>
    </source>
</evidence>
<feature type="signal peptide" evidence="11">
    <location>
        <begin position="1"/>
        <end position="34"/>
    </location>
</feature>
<keyword evidence="11" id="KW-0732">Signal</keyword>
<dbReference type="Gene3D" id="2.40.170.20">
    <property type="entry name" value="TonB-dependent receptor, beta-barrel domain"/>
    <property type="match status" value="1"/>
</dbReference>
<feature type="chain" id="PRO_5015894828" evidence="11">
    <location>
        <begin position="35"/>
        <end position="804"/>
    </location>
</feature>
<feature type="domain" description="TonB-dependent receptor plug" evidence="13">
    <location>
        <begin position="70"/>
        <end position="169"/>
    </location>
</feature>
<dbReference type="PROSITE" id="PS51318">
    <property type="entry name" value="TAT"/>
    <property type="match status" value="1"/>
</dbReference>
<evidence type="ECO:0000256" key="2">
    <source>
        <dbReference type="ARBA" id="ARBA00022448"/>
    </source>
</evidence>
<evidence type="ECO:0000256" key="8">
    <source>
        <dbReference type="PROSITE-ProRule" id="PRU01360"/>
    </source>
</evidence>
<keyword evidence="7 8" id="KW-0998">Cell outer membrane</keyword>
<keyword evidence="3 8" id="KW-1134">Transmembrane beta strand</keyword>
<dbReference type="InterPro" id="IPR006311">
    <property type="entry name" value="TAT_signal"/>
</dbReference>
<dbReference type="InterPro" id="IPR000531">
    <property type="entry name" value="Beta-barrel_TonB"/>
</dbReference>
<dbReference type="Pfam" id="PF00593">
    <property type="entry name" value="TonB_dep_Rec_b-barrel"/>
    <property type="match status" value="1"/>
</dbReference>
<dbReference type="CDD" id="cd01347">
    <property type="entry name" value="ligand_gated_channel"/>
    <property type="match status" value="1"/>
</dbReference>
<keyword evidence="6 8" id="KW-0472">Membrane</keyword>
<evidence type="ECO:0000256" key="6">
    <source>
        <dbReference type="ARBA" id="ARBA00023136"/>
    </source>
</evidence>
<keyword evidence="14" id="KW-0675">Receptor</keyword>
<gene>
    <name evidence="14" type="ORF">DI555_01490</name>
</gene>
<proteinExistence type="inferred from homology"/>
<dbReference type="GO" id="GO:0015344">
    <property type="term" value="F:siderophore uptake transmembrane transporter activity"/>
    <property type="evidence" value="ECO:0007669"/>
    <property type="project" value="TreeGrafter"/>
</dbReference>
<evidence type="ECO:0000259" key="12">
    <source>
        <dbReference type="Pfam" id="PF00593"/>
    </source>
</evidence>
<feature type="domain" description="TonB-dependent receptor-like beta-barrel" evidence="12">
    <location>
        <begin position="244"/>
        <end position="771"/>
    </location>
</feature>